<dbReference type="AlphaFoldDB" id="A0A4S2DEN0"/>
<sequence>MEHNKKHKERNKGGRPKKETAEKLSYRISVKMAAADYFRLMTQAHEAGVSPSEYMRECYRNGHVKERLSKEHAGYIRQLCGMANNLNQLAHKANAGGFHDEKWDCKVAVARIHELLTKIEI</sequence>
<dbReference type="Proteomes" id="UP000309566">
    <property type="component" value="Unassembled WGS sequence"/>
</dbReference>
<protein>
    <submittedName>
        <fullName evidence="2">MobC family plasmid mobilization relaxosome protein</fullName>
    </submittedName>
</protein>
<dbReference type="EMBL" id="SRYX01000011">
    <property type="protein sequence ID" value="TGY39892.1"/>
    <property type="molecule type" value="Genomic_DNA"/>
</dbReference>
<feature type="compositionally biased region" description="Basic residues" evidence="1">
    <location>
        <begin position="1"/>
        <end position="15"/>
    </location>
</feature>
<gene>
    <name evidence="2" type="ORF">E5353_04435</name>
</gene>
<comment type="caution">
    <text evidence="2">The sequence shown here is derived from an EMBL/GenBank/DDBJ whole genome shotgun (WGS) entry which is preliminary data.</text>
</comment>
<reference evidence="2 3" key="1">
    <citation type="submission" date="2019-04" db="EMBL/GenBank/DDBJ databases">
        <title>Microbes associate with the intestines of laboratory mice.</title>
        <authorList>
            <person name="Navarre W."/>
            <person name="Wong E."/>
            <person name="Huang K."/>
            <person name="Tropini C."/>
            <person name="Ng K."/>
            <person name="Yu B."/>
        </authorList>
    </citation>
    <scope>NUCLEOTIDE SEQUENCE [LARGE SCALE GENOMIC DNA]</scope>
    <source>
        <strain evidence="2 3">NM63_1-25</strain>
    </source>
</reference>
<dbReference type="InterPro" id="IPR053842">
    <property type="entry name" value="NikA-like"/>
</dbReference>
<name>A0A4S2DEN0_9BACE</name>
<evidence type="ECO:0000313" key="2">
    <source>
        <dbReference type="EMBL" id="TGY39892.1"/>
    </source>
</evidence>
<evidence type="ECO:0000313" key="3">
    <source>
        <dbReference type="Proteomes" id="UP000309566"/>
    </source>
</evidence>
<evidence type="ECO:0000256" key="1">
    <source>
        <dbReference type="SAM" id="MobiDB-lite"/>
    </source>
</evidence>
<organism evidence="2 3">
    <name type="scientific">Bacteroides caecimuris</name>
    <dbReference type="NCBI Taxonomy" id="1796613"/>
    <lineage>
        <taxon>Bacteria</taxon>
        <taxon>Pseudomonadati</taxon>
        <taxon>Bacteroidota</taxon>
        <taxon>Bacteroidia</taxon>
        <taxon>Bacteroidales</taxon>
        <taxon>Bacteroidaceae</taxon>
        <taxon>Bacteroides</taxon>
    </lineage>
</organism>
<feature type="region of interest" description="Disordered" evidence="1">
    <location>
        <begin position="1"/>
        <end position="23"/>
    </location>
</feature>
<proteinExistence type="predicted"/>
<dbReference type="RefSeq" id="WP_135999109.1">
    <property type="nucleotide sequence ID" value="NZ_SRYX01000011.1"/>
</dbReference>
<dbReference type="Pfam" id="PF21983">
    <property type="entry name" value="NikA-like"/>
    <property type="match status" value="1"/>
</dbReference>
<accession>A0A4S2DEN0</accession>